<dbReference type="PROSITE" id="PS51898">
    <property type="entry name" value="TYR_RECOMBINASE"/>
    <property type="match status" value="1"/>
</dbReference>
<feature type="domain" description="Tyr recombinase" evidence="2">
    <location>
        <begin position="1"/>
        <end position="177"/>
    </location>
</feature>
<name>A0A1I1A1C0_9CLOT</name>
<proteinExistence type="predicted"/>
<dbReference type="CDD" id="cd01192">
    <property type="entry name" value="INT_C_like_3"/>
    <property type="match status" value="1"/>
</dbReference>
<dbReference type="InterPro" id="IPR050090">
    <property type="entry name" value="Tyrosine_recombinase_XerCD"/>
</dbReference>
<dbReference type="STRING" id="84698.SAMN04488528_102715"/>
<evidence type="ECO:0000259" key="2">
    <source>
        <dbReference type="PROSITE" id="PS51898"/>
    </source>
</evidence>
<dbReference type="SUPFAM" id="SSF56349">
    <property type="entry name" value="DNA breaking-rejoining enzymes"/>
    <property type="match status" value="1"/>
</dbReference>
<dbReference type="AlphaFoldDB" id="A0A1I1A1C0"/>
<dbReference type="InterPro" id="IPR013762">
    <property type="entry name" value="Integrase-like_cat_sf"/>
</dbReference>
<dbReference type="InterPro" id="IPR011010">
    <property type="entry name" value="DNA_brk_join_enz"/>
</dbReference>
<evidence type="ECO:0000256" key="1">
    <source>
        <dbReference type="ARBA" id="ARBA00023172"/>
    </source>
</evidence>
<protein>
    <submittedName>
        <fullName evidence="3">Phage integrase family protein</fullName>
    </submittedName>
</protein>
<evidence type="ECO:0000313" key="4">
    <source>
        <dbReference type="Proteomes" id="UP000198619"/>
    </source>
</evidence>
<sequence>MKYVQPIRDMDKVYEMKNELLKNGYRNYMIFNMGINTGLRISDLLSLRVIDVRNKSHLVIKEKKTGKSKRILINSNLKGDIDRYIYNMRDMDYLFKSQKGNNTPITRVQAYRILNKAAENIGLVEVGTHTLRKTFGYFHYNQYKDVAILQDIFNHSSPSITLRYIGITDDMKDKTIENFYL</sequence>
<dbReference type="GO" id="GO:0006310">
    <property type="term" value="P:DNA recombination"/>
    <property type="evidence" value="ECO:0007669"/>
    <property type="project" value="UniProtKB-KW"/>
</dbReference>
<keyword evidence="4" id="KW-1185">Reference proteome</keyword>
<dbReference type="RefSeq" id="WP_090042369.1">
    <property type="nucleotide sequence ID" value="NZ_FOKI01000027.1"/>
</dbReference>
<reference evidence="3 4" key="1">
    <citation type="submission" date="2016-10" db="EMBL/GenBank/DDBJ databases">
        <authorList>
            <person name="de Groot N.N."/>
        </authorList>
    </citation>
    <scope>NUCLEOTIDE SEQUENCE [LARGE SCALE GENOMIC DNA]</scope>
    <source>
        <strain evidence="3 4">DSM 12271</strain>
    </source>
</reference>
<dbReference type="PANTHER" id="PTHR30349">
    <property type="entry name" value="PHAGE INTEGRASE-RELATED"/>
    <property type="match status" value="1"/>
</dbReference>
<accession>A0A1I1A1C0</accession>
<keyword evidence="1" id="KW-0233">DNA recombination</keyword>
<gene>
    <name evidence="3" type="ORF">SAMN04488528_102715</name>
</gene>
<dbReference type="EMBL" id="FOKI01000027">
    <property type="protein sequence ID" value="SFB30420.1"/>
    <property type="molecule type" value="Genomic_DNA"/>
</dbReference>
<dbReference type="InterPro" id="IPR002104">
    <property type="entry name" value="Integrase_catalytic"/>
</dbReference>
<dbReference type="GO" id="GO:0015074">
    <property type="term" value="P:DNA integration"/>
    <property type="evidence" value="ECO:0007669"/>
    <property type="project" value="InterPro"/>
</dbReference>
<dbReference type="Gene3D" id="1.10.443.10">
    <property type="entry name" value="Intergrase catalytic core"/>
    <property type="match status" value="1"/>
</dbReference>
<dbReference type="OrthoDB" id="9788852at2"/>
<organism evidence="3 4">
    <name type="scientific">Clostridium frigidicarnis</name>
    <dbReference type="NCBI Taxonomy" id="84698"/>
    <lineage>
        <taxon>Bacteria</taxon>
        <taxon>Bacillati</taxon>
        <taxon>Bacillota</taxon>
        <taxon>Clostridia</taxon>
        <taxon>Eubacteriales</taxon>
        <taxon>Clostridiaceae</taxon>
        <taxon>Clostridium</taxon>
    </lineage>
</organism>
<dbReference type="PANTHER" id="PTHR30349:SF82">
    <property type="entry name" value="INTEGRASE_RECOMBINASE YOEC-RELATED"/>
    <property type="match status" value="1"/>
</dbReference>
<dbReference type="Pfam" id="PF00589">
    <property type="entry name" value="Phage_integrase"/>
    <property type="match status" value="1"/>
</dbReference>
<dbReference type="Proteomes" id="UP000198619">
    <property type="component" value="Unassembled WGS sequence"/>
</dbReference>
<dbReference type="GO" id="GO:0003677">
    <property type="term" value="F:DNA binding"/>
    <property type="evidence" value="ECO:0007669"/>
    <property type="project" value="InterPro"/>
</dbReference>
<evidence type="ECO:0000313" key="3">
    <source>
        <dbReference type="EMBL" id="SFB30420.1"/>
    </source>
</evidence>